<proteinExistence type="predicted"/>
<protein>
    <submittedName>
        <fullName evidence="1">Uncharacterized protein</fullName>
    </submittedName>
</protein>
<comment type="caution">
    <text evidence="1">The sequence shown here is derived from an EMBL/GenBank/DDBJ whole genome shotgun (WGS) entry which is preliminary data.</text>
</comment>
<name>A0A2B7YTH0_POLH7</name>
<accession>A0A2B7YTH0</accession>
<organism evidence="1 2">
    <name type="scientific">Polytolypa hystricis (strain UAMH7299)</name>
    <dbReference type="NCBI Taxonomy" id="1447883"/>
    <lineage>
        <taxon>Eukaryota</taxon>
        <taxon>Fungi</taxon>
        <taxon>Dikarya</taxon>
        <taxon>Ascomycota</taxon>
        <taxon>Pezizomycotina</taxon>
        <taxon>Eurotiomycetes</taxon>
        <taxon>Eurotiomycetidae</taxon>
        <taxon>Onygenales</taxon>
        <taxon>Onygenales incertae sedis</taxon>
        <taxon>Polytolypa</taxon>
    </lineage>
</organism>
<dbReference type="EMBL" id="PDNA01000018">
    <property type="protein sequence ID" value="PGH23927.1"/>
    <property type="molecule type" value="Genomic_DNA"/>
</dbReference>
<sequence>MSRRLCKANIYDFIIVGSAQSLVENSDGKRAPSQANDIVYRAVRETINTVTSDSCEYVGGPVHCIGGRVNVWGLYALRMHEAEVKRCFPEAVQSYLFDRGGYDNAYRLLANDPQAFLDQPYPDNGSLSSQTVGNMNPVIKDSRRRQKEFTSRNPDQELYQFPIGAFNTVNEILSRVYNKNERFTVLFPDPAPHCQSQRRQVFH</sequence>
<dbReference type="STRING" id="1447883.A0A2B7YTH0"/>
<evidence type="ECO:0000313" key="2">
    <source>
        <dbReference type="Proteomes" id="UP000224634"/>
    </source>
</evidence>
<dbReference type="OrthoDB" id="269227at2759"/>
<dbReference type="Proteomes" id="UP000224634">
    <property type="component" value="Unassembled WGS sequence"/>
</dbReference>
<reference evidence="1 2" key="1">
    <citation type="submission" date="2017-10" db="EMBL/GenBank/DDBJ databases">
        <title>Comparative genomics in systemic dimorphic fungi from Ajellomycetaceae.</title>
        <authorList>
            <person name="Munoz J.F."/>
            <person name="Mcewen J.G."/>
            <person name="Clay O.K."/>
            <person name="Cuomo C.A."/>
        </authorList>
    </citation>
    <scope>NUCLEOTIDE SEQUENCE [LARGE SCALE GENOMIC DNA]</scope>
    <source>
        <strain evidence="1 2">UAMH7299</strain>
    </source>
</reference>
<gene>
    <name evidence="1" type="ORF">AJ80_01989</name>
</gene>
<dbReference type="AlphaFoldDB" id="A0A2B7YTH0"/>
<keyword evidence="2" id="KW-1185">Reference proteome</keyword>
<evidence type="ECO:0000313" key="1">
    <source>
        <dbReference type="EMBL" id="PGH23927.1"/>
    </source>
</evidence>